<evidence type="ECO:0000256" key="1">
    <source>
        <dbReference type="ARBA" id="ARBA00005121"/>
    </source>
</evidence>
<comment type="pathway">
    <text evidence="1 8">Cofactor biosynthesis; adenosylcobalamin biosynthesis; adenosylcobalamin from cob(II)yrinate a,c-diamide: step 2/7.</text>
</comment>
<dbReference type="Gene3D" id="3.40.50.300">
    <property type="entry name" value="P-loop containing nucleotide triphosphate hydrolases"/>
    <property type="match status" value="1"/>
</dbReference>
<evidence type="ECO:0000256" key="3">
    <source>
        <dbReference type="ARBA" id="ARBA00012454"/>
    </source>
</evidence>
<evidence type="ECO:0000256" key="8">
    <source>
        <dbReference type="PIRNR" id="PIRNR015617"/>
    </source>
</evidence>
<dbReference type="RefSeq" id="WP_188516346.1">
    <property type="nucleotide sequence ID" value="NZ_BMES01000001.1"/>
</dbReference>
<dbReference type="Pfam" id="PF02572">
    <property type="entry name" value="CobA_CobO_BtuR"/>
    <property type="match status" value="1"/>
</dbReference>
<dbReference type="Pfam" id="PF12557">
    <property type="entry name" value="Co_AT_N"/>
    <property type="match status" value="1"/>
</dbReference>
<keyword evidence="4 8" id="KW-0627">Porphyrin biosynthesis</keyword>
<evidence type="ECO:0000259" key="10">
    <source>
        <dbReference type="Pfam" id="PF12557"/>
    </source>
</evidence>
<dbReference type="PIRSF" id="PIRSF015617">
    <property type="entry name" value="Adensltrnsf_CobA"/>
    <property type="match status" value="1"/>
</dbReference>
<dbReference type="GO" id="GO:0005737">
    <property type="term" value="C:cytoplasm"/>
    <property type="evidence" value="ECO:0007669"/>
    <property type="project" value="UniProtKB-SubCell"/>
</dbReference>
<keyword evidence="8" id="KW-0963">Cytoplasm</keyword>
<comment type="similarity">
    <text evidence="2 8">Belongs to the Cob(I)alamin adenosyltransferase family.</text>
</comment>
<feature type="domain" description="Cob(I)alamin adenosyltransferase N-terminal" evidence="10">
    <location>
        <begin position="4"/>
        <end position="28"/>
    </location>
</feature>
<gene>
    <name evidence="11" type="ORF">GCM10007036_07190</name>
</gene>
<reference evidence="11" key="2">
    <citation type="submission" date="2020-09" db="EMBL/GenBank/DDBJ databases">
        <authorList>
            <person name="Sun Q."/>
            <person name="Zhou Y."/>
        </authorList>
    </citation>
    <scope>NUCLEOTIDE SEQUENCE</scope>
    <source>
        <strain evidence="11">CGMCC 1.12214</strain>
    </source>
</reference>
<evidence type="ECO:0000256" key="5">
    <source>
        <dbReference type="ARBA" id="ARBA00024929"/>
    </source>
</evidence>
<name>A0A917I5A1_9HYPH</name>
<comment type="subcellular location">
    <subcellularLocation>
        <location evidence="8">Cytoplasm</location>
    </subcellularLocation>
</comment>
<evidence type="ECO:0000313" key="11">
    <source>
        <dbReference type="EMBL" id="GGH10571.1"/>
    </source>
</evidence>
<dbReference type="InterPro" id="IPR027417">
    <property type="entry name" value="P-loop_NTPase"/>
</dbReference>
<dbReference type="GO" id="GO:0006779">
    <property type="term" value="P:porphyrin-containing compound biosynthetic process"/>
    <property type="evidence" value="ECO:0007669"/>
    <property type="project" value="UniProtKB-UniRule"/>
</dbReference>
<evidence type="ECO:0000256" key="2">
    <source>
        <dbReference type="ARBA" id="ARBA00007487"/>
    </source>
</evidence>
<keyword evidence="8" id="KW-0547">Nucleotide-binding</keyword>
<organism evidence="11 12">
    <name type="scientific">Alsobacter metallidurans</name>
    <dbReference type="NCBI Taxonomy" id="340221"/>
    <lineage>
        <taxon>Bacteria</taxon>
        <taxon>Pseudomonadati</taxon>
        <taxon>Pseudomonadota</taxon>
        <taxon>Alphaproteobacteria</taxon>
        <taxon>Hyphomicrobiales</taxon>
        <taxon>Alsobacteraceae</taxon>
        <taxon>Alsobacter</taxon>
    </lineage>
</organism>
<dbReference type="GO" id="GO:0005524">
    <property type="term" value="F:ATP binding"/>
    <property type="evidence" value="ECO:0007669"/>
    <property type="project" value="UniProtKB-UniRule"/>
</dbReference>
<comment type="catalytic activity">
    <reaction evidence="7 8">
        <text>2 cob(II)alamin + reduced [electron-transfer flavoprotein] + 2 ATP = 2 adenosylcob(III)alamin + 2 triphosphate + oxidized [electron-transfer flavoprotein] + 3 H(+)</text>
        <dbReference type="Rhea" id="RHEA:28671"/>
        <dbReference type="Rhea" id="RHEA-COMP:10685"/>
        <dbReference type="Rhea" id="RHEA-COMP:10686"/>
        <dbReference type="ChEBI" id="CHEBI:15378"/>
        <dbReference type="ChEBI" id="CHEBI:16304"/>
        <dbReference type="ChEBI" id="CHEBI:18036"/>
        <dbReference type="ChEBI" id="CHEBI:18408"/>
        <dbReference type="ChEBI" id="CHEBI:30616"/>
        <dbReference type="ChEBI" id="CHEBI:57692"/>
        <dbReference type="ChEBI" id="CHEBI:58307"/>
        <dbReference type="EC" id="2.5.1.17"/>
    </reaction>
</comment>
<proteinExistence type="inferred from homology"/>
<feature type="region of interest" description="Disordered" evidence="9">
    <location>
        <begin position="1"/>
        <end position="21"/>
    </location>
</feature>
<comment type="caution">
    <text evidence="11">The sequence shown here is derived from an EMBL/GenBank/DDBJ whole genome shotgun (WGS) entry which is preliminary data.</text>
</comment>
<evidence type="ECO:0000256" key="6">
    <source>
        <dbReference type="ARBA" id="ARBA00048555"/>
    </source>
</evidence>
<dbReference type="PANTHER" id="PTHR46638">
    <property type="entry name" value="CORRINOID ADENOSYLTRANSFERASE"/>
    <property type="match status" value="1"/>
</dbReference>
<dbReference type="InterPro" id="IPR003724">
    <property type="entry name" value="CblAdoTrfase_CobA"/>
</dbReference>
<accession>A0A917I5A1</accession>
<evidence type="ECO:0000256" key="4">
    <source>
        <dbReference type="ARBA" id="ARBA00023244"/>
    </source>
</evidence>
<dbReference type="InterPro" id="IPR025826">
    <property type="entry name" value="Co_AT_N_dom"/>
</dbReference>
<dbReference type="Proteomes" id="UP000603912">
    <property type="component" value="Unassembled WGS sequence"/>
</dbReference>
<dbReference type="NCBIfam" id="NF004637">
    <property type="entry name" value="PRK05986.1"/>
    <property type="match status" value="1"/>
</dbReference>
<dbReference type="AlphaFoldDB" id="A0A917I5A1"/>
<evidence type="ECO:0000313" key="12">
    <source>
        <dbReference type="Proteomes" id="UP000603912"/>
    </source>
</evidence>
<keyword evidence="8" id="KW-0169">Cobalamin biosynthesis</keyword>
<protein>
    <recommendedName>
        <fullName evidence="3 8">Corrinoid adenosyltransferase</fullName>
        <ecNumber evidence="3 8">2.5.1.17</ecNumber>
    </recommendedName>
    <alternativeName>
        <fullName evidence="8">Cob(II)alamin adenosyltransferase</fullName>
    </alternativeName>
    <alternativeName>
        <fullName evidence="8">Cob(II)yrinic acid a,c-diamide adenosyltransferase</fullName>
    </alternativeName>
</protein>
<dbReference type="NCBIfam" id="TIGR00708">
    <property type="entry name" value="cobA"/>
    <property type="match status" value="1"/>
</dbReference>
<sequence>MTDTTETDDERRHREKMAKRKAVQDAEVASKTVESKGLLIVHTGAGKGKSTAAFGLVMRALGYGWQVGVVQFIKGAWDTGEKHALERFPELVRWHTMGEGFTWETQDKARDIAAASAAWTKAKELMADPTVRLLVLDELNIALRYDYLDLADVVATLSARRPDLHVVVTGRNAKPEMIEAADLVTEMTLVKHHFKAGVKAQQGIEF</sequence>
<reference evidence="11" key="1">
    <citation type="journal article" date="2014" name="Int. J. Syst. Evol. Microbiol.">
        <title>Complete genome sequence of Corynebacterium casei LMG S-19264T (=DSM 44701T), isolated from a smear-ripened cheese.</title>
        <authorList>
            <consortium name="US DOE Joint Genome Institute (JGI-PGF)"/>
            <person name="Walter F."/>
            <person name="Albersmeier A."/>
            <person name="Kalinowski J."/>
            <person name="Ruckert C."/>
        </authorList>
    </citation>
    <scope>NUCLEOTIDE SEQUENCE</scope>
    <source>
        <strain evidence="11">CGMCC 1.12214</strain>
    </source>
</reference>
<keyword evidence="8" id="KW-0808">Transferase</keyword>
<dbReference type="GO" id="GO:0009236">
    <property type="term" value="P:cobalamin biosynthetic process"/>
    <property type="evidence" value="ECO:0007669"/>
    <property type="project" value="UniProtKB-UniRule"/>
</dbReference>
<evidence type="ECO:0000256" key="9">
    <source>
        <dbReference type="SAM" id="MobiDB-lite"/>
    </source>
</evidence>
<comment type="function">
    <text evidence="5 8">Required for both de novo synthesis of the corrin ring for the assimilation of exogenous corrinoids. Participates in the adenosylation of a variety of incomplete and complete corrinoids.</text>
</comment>
<evidence type="ECO:0000256" key="7">
    <source>
        <dbReference type="ARBA" id="ARBA00048692"/>
    </source>
</evidence>
<comment type="catalytic activity">
    <reaction evidence="6 8">
        <text>2 cob(II)yrinate a,c diamide + reduced [electron-transfer flavoprotein] + 2 ATP = 2 adenosylcob(III)yrinate a,c-diamide + 2 triphosphate + oxidized [electron-transfer flavoprotein] + 3 H(+)</text>
        <dbReference type="Rhea" id="RHEA:11528"/>
        <dbReference type="Rhea" id="RHEA-COMP:10685"/>
        <dbReference type="Rhea" id="RHEA-COMP:10686"/>
        <dbReference type="ChEBI" id="CHEBI:15378"/>
        <dbReference type="ChEBI" id="CHEBI:18036"/>
        <dbReference type="ChEBI" id="CHEBI:30616"/>
        <dbReference type="ChEBI" id="CHEBI:57692"/>
        <dbReference type="ChEBI" id="CHEBI:58307"/>
        <dbReference type="ChEBI" id="CHEBI:58503"/>
        <dbReference type="ChEBI" id="CHEBI:58537"/>
        <dbReference type="EC" id="2.5.1.17"/>
    </reaction>
</comment>
<dbReference type="CDD" id="cd00561">
    <property type="entry name" value="CobA_ACA"/>
    <property type="match status" value="1"/>
</dbReference>
<dbReference type="SUPFAM" id="SSF52540">
    <property type="entry name" value="P-loop containing nucleoside triphosphate hydrolases"/>
    <property type="match status" value="1"/>
</dbReference>
<dbReference type="EMBL" id="BMES01000001">
    <property type="protein sequence ID" value="GGH10571.1"/>
    <property type="molecule type" value="Genomic_DNA"/>
</dbReference>
<dbReference type="PANTHER" id="PTHR46638:SF1">
    <property type="entry name" value="CORRINOID ADENOSYLTRANSFERASE"/>
    <property type="match status" value="1"/>
</dbReference>
<keyword evidence="12" id="KW-1185">Reference proteome</keyword>
<dbReference type="EC" id="2.5.1.17" evidence="3 8"/>
<dbReference type="GO" id="GO:0008817">
    <property type="term" value="F:corrinoid adenosyltransferase activity"/>
    <property type="evidence" value="ECO:0007669"/>
    <property type="project" value="UniProtKB-UniRule"/>
</dbReference>
<keyword evidence="8" id="KW-0067">ATP-binding</keyword>